<dbReference type="Proteomes" id="UP000030475">
    <property type="component" value="Unassembled WGS sequence"/>
</dbReference>
<accession>A0AA40JB37</accession>
<dbReference type="AlphaFoldDB" id="A0AA40JB37"/>
<comment type="caution">
    <text evidence="2">The sequence shown here is derived from an EMBL/GenBank/DDBJ whole genome shotgun (WGS) entry which is preliminary data.</text>
</comment>
<evidence type="ECO:0000256" key="1">
    <source>
        <dbReference type="SAM" id="MobiDB-lite"/>
    </source>
</evidence>
<evidence type="ECO:0000313" key="2">
    <source>
        <dbReference type="EMBL" id="KGX07107.1"/>
    </source>
</evidence>
<sequence>MDGRRGRSRTARRAPGEIGWVRGAVGRRYSSSAVQSFNRSAVQPFNRSTVQPFSRSAVQPSSRSAVQPSSRPAVQRFSDSAIQRFSDSAKNNRTARTHRRSTHAKTPPARGEARPKYGCDAGKDRACIGAFATAMSAARRLVGKIADATSQRDEAAPPQRLRSAEARVKSSPPCDGGAPPYHPGAGARDAARAKPRAGGARETIAPAAARAACAACTVAPPLPSFRPGARARRAALTRSRSAGAPDRRAAPAPSRRWWPPARRARRTRARAR</sequence>
<feature type="compositionally biased region" description="Basic residues" evidence="1">
    <location>
        <begin position="93"/>
        <end position="103"/>
    </location>
</feature>
<feature type="region of interest" description="Disordered" evidence="1">
    <location>
        <begin position="221"/>
        <end position="272"/>
    </location>
</feature>
<feature type="compositionally biased region" description="Low complexity" evidence="1">
    <location>
        <begin position="236"/>
        <end position="261"/>
    </location>
</feature>
<feature type="region of interest" description="Disordered" evidence="1">
    <location>
        <begin position="35"/>
        <end position="118"/>
    </location>
</feature>
<dbReference type="EMBL" id="JQIM01000010">
    <property type="protein sequence ID" value="KGX07107.1"/>
    <property type="molecule type" value="Genomic_DNA"/>
</dbReference>
<reference evidence="2 3" key="1">
    <citation type="submission" date="2014-08" db="EMBL/GenBank/DDBJ databases">
        <authorList>
            <person name="Bunnell A."/>
            <person name="Chain P.S."/>
            <person name="Chertkov O."/>
            <person name="Currie B.J."/>
            <person name="Daligault H.E."/>
            <person name="Davenport K.W."/>
            <person name="Davis C."/>
            <person name="Gleasner C.D."/>
            <person name="Johnson S.L."/>
            <person name="Kaestli M."/>
            <person name="Koren S."/>
            <person name="Kunde Y.A."/>
            <person name="Mayo M."/>
            <person name="McMurry K.K."/>
            <person name="Price E.P."/>
            <person name="Reitenga K.G."/>
            <person name="Robison R."/>
            <person name="Rosovitz M.J."/>
            <person name="Sarovich D.S."/>
            <person name="Teshima H."/>
        </authorList>
    </citation>
    <scope>NUCLEOTIDE SEQUENCE [LARGE SCALE GENOMIC DNA]</scope>
    <source>
        <strain evidence="2 3">MSHR44</strain>
    </source>
</reference>
<feature type="compositionally biased region" description="Polar residues" evidence="1">
    <location>
        <begin position="35"/>
        <end position="92"/>
    </location>
</feature>
<proteinExistence type="predicted"/>
<organism evidence="2 3">
    <name type="scientific">Burkholderia pseudomallei</name>
    <name type="common">Pseudomonas pseudomallei</name>
    <dbReference type="NCBI Taxonomy" id="28450"/>
    <lineage>
        <taxon>Bacteria</taxon>
        <taxon>Pseudomonadati</taxon>
        <taxon>Pseudomonadota</taxon>
        <taxon>Betaproteobacteria</taxon>
        <taxon>Burkholderiales</taxon>
        <taxon>Burkholderiaceae</taxon>
        <taxon>Burkholderia</taxon>
        <taxon>pseudomallei group</taxon>
    </lineage>
</organism>
<dbReference type="GO" id="GO:0016491">
    <property type="term" value="F:oxidoreductase activity"/>
    <property type="evidence" value="ECO:0007669"/>
    <property type="project" value="UniProtKB-KW"/>
</dbReference>
<feature type="region of interest" description="Disordered" evidence="1">
    <location>
        <begin position="147"/>
        <end position="202"/>
    </location>
</feature>
<feature type="compositionally biased region" description="Low complexity" evidence="1">
    <location>
        <begin position="176"/>
        <end position="188"/>
    </location>
</feature>
<name>A0AA40JB37_BURPE</name>
<evidence type="ECO:0000313" key="3">
    <source>
        <dbReference type="Proteomes" id="UP000030475"/>
    </source>
</evidence>
<keyword evidence="2" id="KW-0560">Oxidoreductase</keyword>
<gene>
    <name evidence="2" type="primary">bluB</name>
    <name evidence="2" type="ORF">Y036_868</name>
</gene>
<feature type="compositionally biased region" description="Basic residues" evidence="1">
    <location>
        <begin position="262"/>
        <end position="272"/>
    </location>
</feature>
<protein>
    <submittedName>
        <fullName evidence="2">5,6-dimethylbenzimidazole synthase</fullName>
        <ecNumber evidence="2">1.16.8.1</ecNumber>
    </submittedName>
</protein>
<dbReference type="EC" id="1.16.8.1" evidence="2"/>